<dbReference type="OrthoDB" id="580775at2"/>
<proteinExistence type="predicted"/>
<dbReference type="KEGG" id="aab:A4R43_28215"/>
<sequence length="413" mass="44341">MSLTQRFPVGPEVPVTELVSRLQSEPDGGRLKVGDPRIVEFLTKFARKLLAPAVARRYPELASLGFFLRKGEIQKALSGLSDTGDALRFPRGLVFHVPPANVDTIFVYSWALSALAGNHNVVRVSSRSAGAAEEVLAALNAALSEVDSETARVITQTQRMITYDRSDEISGALSLAADLRVIWGGDGSVKALRQYPLAPHARDLTFPDRSSFAVVSVAGWQAASEAERRGAAEGFYNDSYWFDQAACSSPRAIFWVGDADAAASAGVEFRRLLGEVLAAKQHVTEPAMAVQKRVSAYGAAVDGLVTSMTFDGNAVATLELTEPAALPREWLGAGTFASASVRTLSDLVPIVVRKDQTVSQFGFGREELVEFATELAGRGVDRIVPFGSALSFSAVWDGYDLLAEFSRLVSVPV</sequence>
<dbReference type="SUPFAM" id="SSF53720">
    <property type="entry name" value="ALDH-like"/>
    <property type="match status" value="1"/>
</dbReference>
<name>A0A344LCW1_9PSEU</name>
<dbReference type="InterPro" id="IPR008670">
    <property type="entry name" value="CoA_reduct_LuxC"/>
</dbReference>
<dbReference type="EMBL" id="CP015163">
    <property type="protein sequence ID" value="AXB45885.1"/>
    <property type="molecule type" value="Genomic_DNA"/>
</dbReference>
<dbReference type="GO" id="GO:0008218">
    <property type="term" value="P:bioluminescence"/>
    <property type="evidence" value="ECO:0007669"/>
    <property type="project" value="InterPro"/>
</dbReference>
<dbReference type="AlphaFoldDB" id="A0A344LCW1"/>
<keyword evidence="3" id="KW-1185">Reference proteome</keyword>
<dbReference type="Pfam" id="PF05893">
    <property type="entry name" value="LuxC"/>
    <property type="match status" value="1"/>
</dbReference>
<protein>
    <submittedName>
        <fullName evidence="2">Gamma-glutamyl phosphate reductase</fullName>
    </submittedName>
</protein>
<organism evidence="2 3">
    <name type="scientific">Amycolatopsis albispora</name>
    <dbReference type="NCBI Taxonomy" id="1804986"/>
    <lineage>
        <taxon>Bacteria</taxon>
        <taxon>Bacillati</taxon>
        <taxon>Actinomycetota</taxon>
        <taxon>Actinomycetes</taxon>
        <taxon>Pseudonocardiales</taxon>
        <taxon>Pseudonocardiaceae</taxon>
        <taxon>Amycolatopsis</taxon>
    </lineage>
</organism>
<dbReference type="InterPro" id="IPR016161">
    <property type="entry name" value="Ald_DH/histidinol_DH"/>
</dbReference>
<dbReference type="GO" id="GO:0003995">
    <property type="term" value="F:acyl-CoA dehydrogenase activity"/>
    <property type="evidence" value="ECO:0007669"/>
    <property type="project" value="InterPro"/>
</dbReference>
<reference evidence="2 3" key="1">
    <citation type="submission" date="2016-04" db="EMBL/GenBank/DDBJ databases">
        <title>Complete genome sequence and analysis of deep-sea sediment isolate, Amycolatopsis sp. WP1.</title>
        <authorList>
            <person name="Wang H."/>
            <person name="Chen S."/>
            <person name="Wu Q."/>
        </authorList>
    </citation>
    <scope>NUCLEOTIDE SEQUENCE [LARGE SCALE GENOMIC DNA]</scope>
    <source>
        <strain evidence="2 3">WP1</strain>
    </source>
</reference>
<dbReference type="Proteomes" id="UP000250434">
    <property type="component" value="Chromosome"/>
</dbReference>
<evidence type="ECO:0000256" key="1">
    <source>
        <dbReference type="ARBA" id="ARBA00022857"/>
    </source>
</evidence>
<evidence type="ECO:0000313" key="2">
    <source>
        <dbReference type="EMBL" id="AXB45885.1"/>
    </source>
</evidence>
<accession>A0A344LCW1</accession>
<gene>
    <name evidence="2" type="ORF">A4R43_28215</name>
</gene>
<keyword evidence="1" id="KW-0521">NADP</keyword>
<evidence type="ECO:0000313" key="3">
    <source>
        <dbReference type="Proteomes" id="UP000250434"/>
    </source>
</evidence>
<dbReference type="RefSeq" id="WP_113695115.1">
    <property type="nucleotide sequence ID" value="NZ_CP015163.1"/>
</dbReference>